<dbReference type="Proteomes" id="UP001434419">
    <property type="component" value="Unassembled WGS sequence"/>
</dbReference>
<evidence type="ECO:0000313" key="3">
    <source>
        <dbReference type="Proteomes" id="UP001253287"/>
    </source>
</evidence>
<proteinExistence type="predicted"/>
<reference evidence="1" key="1">
    <citation type="submission" date="2023-08" db="EMBL/GenBank/DDBJ databases">
        <title>Lactobacillus from the Female Urinary Tract.</title>
        <authorList>
            <person name="Stegman N."/>
            <person name="Jackson B."/>
            <person name="Steiling M."/>
            <person name="Sedano C."/>
            <person name="Wolfe A."/>
            <person name="Putonti C."/>
        </authorList>
    </citation>
    <scope>NUCLEOTIDE SEQUENCE</scope>
    <source>
        <strain evidence="1">UMB5661</strain>
    </source>
</reference>
<comment type="caution">
    <text evidence="1">The sequence shown here is derived from an EMBL/GenBank/DDBJ whole genome shotgun (WGS) entry which is preliminary data.</text>
</comment>
<organism evidence="1 3">
    <name type="scientific">Lactobacillus crispatus</name>
    <dbReference type="NCBI Taxonomy" id="47770"/>
    <lineage>
        <taxon>Bacteria</taxon>
        <taxon>Bacillati</taxon>
        <taxon>Bacillota</taxon>
        <taxon>Bacilli</taxon>
        <taxon>Lactobacillales</taxon>
        <taxon>Lactobacillaceae</taxon>
        <taxon>Lactobacillus</taxon>
    </lineage>
</organism>
<dbReference type="RefSeq" id="WP_005719341.1">
    <property type="nucleotide sequence ID" value="NZ_CAZZQD010000001.1"/>
</dbReference>
<dbReference type="EMBL" id="JBETVU010000012">
    <property type="protein sequence ID" value="MES5148839.1"/>
    <property type="molecule type" value="Genomic_DNA"/>
</dbReference>
<keyword evidence="4" id="KW-1185">Reference proteome</keyword>
<dbReference type="Proteomes" id="UP001253287">
    <property type="component" value="Unassembled WGS sequence"/>
</dbReference>
<dbReference type="EMBL" id="JAVTXN010000066">
    <property type="protein sequence ID" value="MDT9610384.1"/>
    <property type="molecule type" value="Genomic_DNA"/>
</dbReference>
<evidence type="ECO:0000313" key="2">
    <source>
        <dbReference type="EMBL" id="MES5148839.1"/>
    </source>
</evidence>
<dbReference type="AlphaFoldDB" id="A0A135Z639"/>
<gene>
    <name evidence="2" type="ORF">ABVC42_02685</name>
    <name evidence="1" type="ORF">RON39_09735</name>
</gene>
<evidence type="ECO:0000313" key="1">
    <source>
        <dbReference type="EMBL" id="MDT9610384.1"/>
    </source>
</evidence>
<reference evidence="2" key="2">
    <citation type="submission" date="2024-06" db="EMBL/GenBank/DDBJ databases">
        <title>Vaginal Lactobacillus fatty acid response mechanisms reveal a metabolite-targeted strategy for bacterial vaginosis treatment.</title>
        <authorList>
            <person name="Zhu M."/>
            <person name="Blainey P.C."/>
            <person name="Bloom S.M."/>
            <person name="Kwon D.S."/>
        </authorList>
    </citation>
    <scope>NUCLEOTIDE SEQUENCE</scope>
    <source>
        <strain evidence="2">194_F1_1</strain>
    </source>
</reference>
<sequence>MAEGTIGSFFTKINNEVEKQMNNDLKNLVLMLMNWKCLLN</sequence>
<name>A0A135Z639_9LACO</name>
<protein>
    <submittedName>
        <fullName evidence="1">Uncharacterized protein</fullName>
    </submittedName>
</protein>
<accession>A0A135Z639</accession>
<evidence type="ECO:0000313" key="4">
    <source>
        <dbReference type="Proteomes" id="UP001434419"/>
    </source>
</evidence>